<dbReference type="Pfam" id="PF14278">
    <property type="entry name" value="TetR_C_8"/>
    <property type="match status" value="1"/>
</dbReference>
<reference evidence="2 3" key="1">
    <citation type="submission" date="2017-02" db="EMBL/GenBank/DDBJ databases">
        <title>The complete genomic sequence of a novel cold adapted crude oil-degrading bacterium Planococcus qaidamina Y42.</title>
        <authorList>
            <person name="Yang R."/>
        </authorList>
    </citation>
    <scope>NUCLEOTIDE SEQUENCE [LARGE SCALE GENOMIC DNA]</scope>
    <source>
        <strain evidence="2 3">Y42</strain>
    </source>
</reference>
<keyword evidence="3" id="KW-1185">Reference proteome</keyword>
<dbReference type="Gene3D" id="1.10.357.10">
    <property type="entry name" value="Tetracycline Repressor, domain 2"/>
    <property type="match status" value="1"/>
</dbReference>
<accession>A0A1Q2KVH1</accession>
<evidence type="ECO:0000259" key="1">
    <source>
        <dbReference type="Pfam" id="PF14278"/>
    </source>
</evidence>
<protein>
    <recommendedName>
        <fullName evidence="1">Transcriptional regulator TetR C-terminal Firmicutes type domain-containing protein</fullName>
    </recommendedName>
</protein>
<dbReference type="RefSeq" id="WP_077588060.1">
    <property type="nucleotide sequence ID" value="NZ_CP019640.1"/>
</dbReference>
<dbReference type="KEGG" id="pmar:B0X71_03050"/>
<dbReference type="PANTHER" id="PTHR43479:SF7">
    <property type="entry name" value="TETR-FAMILY TRANSCRIPTIONAL REGULATOR"/>
    <property type="match status" value="1"/>
</dbReference>
<dbReference type="AlphaFoldDB" id="A0A1Q2KVH1"/>
<name>A0A1Q2KVH1_9BACL</name>
<dbReference type="PANTHER" id="PTHR43479">
    <property type="entry name" value="ACREF/ENVCD OPERON REPRESSOR-RELATED"/>
    <property type="match status" value="1"/>
</dbReference>
<dbReference type="Proteomes" id="UP000188184">
    <property type="component" value="Chromosome"/>
</dbReference>
<sequence>MSINKEFHDRRIRKSKAALKEALLTLLLQDELKDISVTSIVEQADLNRGTFYKHYQVKEELLAEIIRDAEADLVRAYREPYRNRHRFDVGSLSASAVKVFDHVAAYADFYQLIVRPGELAGLQHQTCALLRDLALQDLLNRTASPNVNPQLLAGFYAYAIFGLIVEWINSGFDYSADYMAEQLVEIIHQSQPAIIHRQTAGNDNG</sequence>
<proteinExistence type="predicted"/>
<dbReference type="EMBL" id="CP019640">
    <property type="protein sequence ID" value="AQQ52189.1"/>
    <property type="molecule type" value="Genomic_DNA"/>
</dbReference>
<dbReference type="InterPro" id="IPR009057">
    <property type="entry name" value="Homeodomain-like_sf"/>
</dbReference>
<dbReference type="InterPro" id="IPR050624">
    <property type="entry name" value="HTH-type_Tx_Regulator"/>
</dbReference>
<evidence type="ECO:0000313" key="3">
    <source>
        <dbReference type="Proteomes" id="UP000188184"/>
    </source>
</evidence>
<gene>
    <name evidence="2" type="ORF">B0X71_03050</name>
</gene>
<organism evidence="2 3">
    <name type="scientific">Planococcus lenghuensis</name>
    <dbReference type="NCBI Taxonomy" id="2213202"/>
    <lineage>
        <taxon>Bacteria</taxon>
        <taxon>Bacillati</taxon>
        <taxon>Bacillota</taxon>
        <taxon>Bacilli</taxon>
        <taxon>Bacillales</taxon>
        <taxon>Caryophanaceae</taxon>
        <taxon>Planococcus</taxon>
    </lineage>
</organism>
<feature type="domain" description="Transcriptional regulator TetR C-terminal Firmicutes type" evidence="1">
    <location>
        <begin position="95"/>
        <end position="189"/>
    </location>
</feature>
<dbReference type="InterPro" id="IPR039532">
    <property type="entry name" value="TetR_C_Firmicutes"/>
</dbReference>
<evidence type="ECO:0000313" key="2">
    <source>
        <dbReference type="EMBL" id="AQQ52189.1"/>
    </source>
</evidence>
<dbReference type="SUPFAM" id="SSF46689">
    <property type="entry name" value="Homeodomain-like"/>
    <property type="match status" value="1"/>
</dbReference>
<dbReference type="OrthoDB" id="9810250at2"/>